<dbReference type="EMBL" id="FMZW01000001">
    <property type="protein sequence ID" value="SDC15629.1"/>
    <property type="molecule type" value="Genomic_DNA"/>
</dbReference>
<evidence type="ECO:0000313" key="1">
    <source>
        <dbReference type="EMBL" id="SDC15629.1"/>
    </source>
</evidence>
<reference evidence="1 2" key="1">
    <citation type="submission" date="2016-10" db="EMBL/GenBank/DDBJ databases">
        <authorList>
            <person name="de Groot N.N."/>
        </authorList>
    </citation>
    <scope>NUCLEOTIDE SEQUENCE [LARGE SCALE GENOMIC DNA]</scope>
    <source>
        <strain evidence="1 2">R5</strain>
    </source>
</reference>
<dbReference type="AlphaFoldDB" id="A0A1G6JAE0"/>
<proteinExistence type="predicted"/>
<organism evidence="1 2">
    <name type="scientific">Bradyrhizobium brasilense</name>
    <dbReference type="NCBI Taxonomy" id="1419277"/>
    <lineage>
        <taxon>Bacteria</taxon>
        <taxon>Pseudomonadati</taxon>
        <taxon>Pseudomonadota</taxon>
        <taxon>Alphaproteobacteria</taxon>
        <taxon>Hyphomicrobiales</taxon>
        <taxon>Nitrobacteraceae</taxon>
        <taxon>Bradyrhizobium</taxon>
    </lineage>
</organism>
<name>A0A1G6JAE0_9BRAD</name>
<gene>
    <name evidence="1" type="ORF">SAMN05216337_1001389</name>
</gene>
<evidence type="ECO:0000313" key="2">
    <source>
        <dbReference type="Proteomes" id="UP000199245"/>
    </source>
</evidence>
<dbReference type="RefSeq" id="WP_092078098.1">
    <property type="nucleotide sequence ID" value="NZ_FMZW01000001.1"/>
</dbReference>
<protein>
    <submittedName>
        <fullName evidence="1">Uncharacterized protein</fullName>
    </submittedName>
</protein>
<accession>A0A1G6JAE0</accession>
<sequence length="93" mass="10349">MNMHHRFETAGGRGGRESTVSKMLSDLILACQQIEADIATEEARVGIYDRSDARYPILARSLNERHANLKGTIATLEKRVAERSQHKLVTDAA</sequence>
<dbReference type="Proteomes" id="UP000199245">
    <property type="component" value="Unassembled WGS sequence"/>
</dbReference>